<comment type="caution">
    <text evidence="1">The sequence shown here is derived from an EMBL/GenBank/DDBJ whole genome shotgun (WGS) entry which is preliminary data.</text>
</comment>
<dbReference type="Proteomes" id="UP001140091">
    <property type="component" value="Unassembled WGS sequence"/>
</dbReference>
<evidence type="ECO:0000313" key="1">
    <source>
        <dbReference type="EMBL" id="KAJ2929960.1"/>
    </source>
</evidence>
<protein>
    <submittedName>
        <fullName evidence="1">Uncharacterized protein</fullName>
    </submittedName>
</protein>
<reference evidence="1" key="1">
    <citation type="submission" date="2022-06" db="EMBL/GenBank/DDBJ databases">
        <title>Genome Sequence of Candolleomyces eurysporus.</title>
        <authorList>
            <person name="Buettner E."/>
        </authorList>
    </citation>
    <scope>NUCLEOTIDE SEQUENCE</scope>
    <source>
        <strain evidence="1">VTCC 930004</strain>
    </source>
</reference>
<organism evidence="1 2">
    <name type="scientific">Candolleomyces eurysporus</name>
    <dbReference type="NCBI Taxonomy" id="2828524"/>
    <lineage>
        <taxon>Eukaryota</taxon>
        <taxon>Fungi</taxon>
        <taxon>Dikarya</taxon>
        <taxon>Basidiomycota</taxon>
        <taxon>Agaricomycotina</taxon>
        <taxon>Agaricomycetes</taxon>
        <taxon>Agaricomycetidae</taxon>
        <taxon>Agaricales</taxon>
        <taxon>Agaricineae</taxon>
        <taxon>Psathyrellaceae</taxon>
        <taxon>Candolleomyces</taxon>
    </lineage>
</organism>
<evidence type="ECO:0000313" key="2">
    <source>
        <dbReference type="Proteomes" id="UP001140091"/>
    </source>
</evidence>
<accession>A0A9W8MFE3</accession>
<name>A0A9W8MFE3_9AGAR</name>
<proteinExistence type="predicted"/>
<keyword evidence="2" id="KW-1185">Reference proteome</keyword>
<dbReference type="AlphaFoldDB" id="A0A9W8MFE3"/>
<gene>
    <name evidence="1" type="ORF">H1R20_g7139</name>
</gene>
<feature type="non-terminal residue" evidence="1">
    <location>
        <position position="149"/>
    </location>
</feature>
<sequence>MISIGHKDVTSLHLPPSLSTTRIAILETDCPPASMALDMGLVNGLHQRQSKVVDDAALKQTMARLENYLQAAMKMALFKRDPHHSLKKSVYEGWSSAQTDFTKLVCEDYPTLPASSQAFIDKLLGKLGFRLRFAQAPCANQRFSLPPDF</sequence>
<dbReference type="EMBL" id="JANBPK010000853">
    <property type="protein sequence ID" value="KAJ2929960.1"/>
    <property type="molecule type" value="Genomic_DNA"/>
</dbReference>